<organism evidence="2 3">
    <name type="scientific">Salana multivorans</name>
    <dbReference type="NCBI Taxonomy" id="120377"/>
    <lineage>
        <taxon>Bacteria</taxon>
        <taxon>Bacillati</taxon>
        <taxon>Actinomycetota</taxon>
        <taxon>Actinomycetes</taxon>
        <taxon>Micrococcales</taxon>
        <taxon>Beutenbergiaceae</taxon>
        <taxon>Salana</taxon>
    </lineage>
</organism>
<feature type="compositionally biased region" description="Pro residues" evidence="1">
    <location>
        <begin position="164"/>
        <end position="177"/>
    </location>
</feature>
<dbReference type="RefSeq" id="WP_123739148.1">
    <property type="nucleotide sequence ID" value="NZ_RKHQ01000001.1"/>
</dbReference>
<dbReference type="Proteomes" id="UP000275356">
    <property type="component" value="Unassembled WGS sequence"/>
</dbReference>
<evidence type="ECO:0000313" key="2">
    <source>
        <dbReference type="EMBL" id="ROR97051.1"/>
    </source>
</evidence>
<feature type="compositionally biased region" description="Low complexity" evidence="1">
    <location>
        <begin position="188"/>
        <end position="209"/>
    </location>
</feature>
<dbReference type="AlphaFoldDB" id="A0A3N2DB71"/>
<proteinExistence type="predicted"/>
<dbReference type="OrthoDB" id="3265338at2"/>
<feature type="region of interest" description="Disordered" evidence="1">
    <location>
        <begin position="1"/>
        <end position="34"/>
    </location>
</feature>
<feature type="compositionally biased region" description="Low complexity" evidence="1">
    <location>
        <begin position="122"/>
        <end position="149"/>
    </location>
</feature>
<dbReference type="EMBL" id="RKHQ01000001">
    <property type="protein sequence ID" value="ROR97051.1"/>
    <property type="molecule type" value="Genomic_DNA"/>
</dbReference>
<comment type="caution">
    <text evidence="2">The sequence shown here is derived from an EMBL/GenBank/DDBJ whole genome shotgun (WGS) entry which is preliminary data.</text>
</comment>
<gene>
    <name evidence="2" type="ORF">EDD28_1644</name>
</gene>
<protein>
    <submittedName>
        <fullName evidence="2">Uncharacterized protein</fullName>
    </submittedName>
</protein>
<evidence type="ECO:0000313" key="3">
    <source>
        <dbReference type="Proteomes" id="UP000275356"/>
    </source>
</evidence>
<reference evidence="2 3" key="1">
    <citation type="submission" date="2018-11" db="EMBL/GenBank/DDBJ databases">
        <title>Sequencing the genomes of 1000 actinobacteria strains.</title>
        <authorList>
            <person name="Klenk H.-P."/>
        </authorList>
    </citation>
    <scope>NUCLEOTIDE SEQUENCE [LARGE SCALE GENOMIC DNA]</scope>
    <source>
        <strain evidence="2 3">DSM 13521</strain>
    </source>
</reference>
<keyword evidence="3" id="KW-1185">Reference proteome</keyword>
<name>A0A3N2DB71_9MICO</name>
<accession>A0A3N2DB71</accession>
<feature type="region of interest" description="Disordered" evidence="1">
    <location>
        <begin position="761"/>
        <end position="789"/>
    </location>
</feature>
<feature type="compositionally biased region" description="Gly residues" evidence="1">
    <location>
        <begin position="210"/>
        <end position="239"/>
    </location>
</feature>
<feature type="region of interest" description="Disordered" evidence="1">
    <location>
        <begin position="71"/>
        <end position="242"/>
    </location>
</feature>
<evidence type="ECO:0000256" key="1">
    <source>
        <dbReference type="SAM" id="MobiDB-lite"/>
    </source>
</evidence>
<feature type="compositionally biased region" description="Low complexity" evidence="1">
    <location>
        <begin position="1"/>
        <end position="13"/>
    </location>
</feature>
<sequence>MTPQTAETETIETTARRPSGPDRASGAGLASGPDLAAGVTVAGARPASPRLSAASHARVHALQRLAGNRAVAASLQRDAPSQPLDEREPETSDATDAAVSMPGPAASFDPGMSLDPGAASASGGTPTDPATSTGPASSSAASEGPATSGDPGAGPVASVEPVTLPAPEPVPAAPVVPEPTASGPEELGLVPADAGPAAGVPLDGPAATLDGGGGDGGGSGGGGGGNGGAGGTGGTGGGPATVSPPFDFTGWVVDNGNYIRTPLEFGRAVPGLGLYGGLAADALQFAQDVRATPGAMTEHPIFSVFLMVRNGINMLNGAVGHVVYINELVQDGLAVSVIGAEFIPVSASAHGVFALAKAYFSTVLTFLDTGLMVGAAYNADHNPDQQEAWASLADGYAANSMGSAVSMVLDIIALASAGVSQTGIVSANRGALAILARMAKNWGKTLFDWAQQMFNVWGGDLLTERRTSGQAAGPSVQQEADPLQRLSAGDLGDVALAPAMLAQAANLRATSAAGRVAWAGIDAELAAVSEASAQSLASMDRVSAELFDGKSSFEVLRGASDTALAAMEERIAALQQFQQAARDGRTNADAVQAGSAEILTAIDGLTVPTVEIPRAELGDGALADLAEGVLNTGAGVAGYALEAMVARVRAATDTAKGAVRAPVESVRDNAAEIGEFLALAAEMTEGQVAQVQEFVSGFRAAMAQTTGYESAMDTIIAQVAELTGLPAFRIQDVRDAWNGIPGVLDDVDRLADRLEQRAAATLAGTPDAAGGDHRMSSAAPADPGEDAQG</sequence>